<gene>
    <name evidence="2" type="ORF">AVDCRST_MAG32-2482</name>
</gene>
<feature type="compositionally biased region" description="Basic and acidic residues" evidence="1">
    <location>
        <begin position="87"/>
        <end position="115"/>
    </location>
</feature>
<protein>
    <submittedName>
        <fullName evidence="2">Nodulin-related protein CC_0717</fullName>
    </submittedName>
</protein>
<sequence>ERGHRHRRPAAALARPPRRCRRQPAQLAACRGARCQRRDRLDRWRGDGRRRCDRRPRGDPRRGHRGPDRRRAQHGCGRVRLGLDPARLGEVDPGHGGRRAGADAGDRAARARPDVPGEGALRRHRGPRRGRAHRARRPRRACRRRVRDRPGRAHQPLARRRRLDAGLHPRRPAATAGGRVRPRLAAPGPHGRRGRRRAGGGGCRVRPAGLQPPAPGGGPQRLGRPARDGGHLPHRRAGGHPARL</sequence>
<reference evidence="2" key="1">
    <citation type="submission" date="2020-02" db="EMBL/GenBank/DDBJ databases">
        <authorList>
            <person name="Meier V. D."/>
        </authorList>
    </citation>
    <scope>NUCLEOTIDE SEQUENCE</scope>
    <source>
        <strain evidence="2">AVDCRST_MAG32</strain>
    </source>
</reference>
<feature type="compositionally biased region" description="Basic residues" evidence="1">
    <location>
        <begin position="232"/>
        <end position="244"/>
    </location>
</feature>
<name>A0A6J4NTN7_9ACTN</name>
<organism evidence="2">
    <name type="scientific">uncultured Nocardioides sp</name>
    <dbReference type="NCBI Taxonomy" id="198441"/>
    <lineage>
        <taxon>Bacteria</taxon>
        <taxon>Bacillati</taxon>
        <taxon>Actinomycetota</taxon>
        <taxon>Actinomycetes</taxon>
        <taxon>Propionibacteriales</taxon>
        <taxon>Nocardioidaceae</taxon>
        <taxon>Nocardioides</taxon>
        <taxon>environmental samples</taxon>
    </lineage>
</organism>
<feature type="compositionally biased region" description="Basic and acidic residues" evidence="1">
    <location>
        <begin position="47"/>
        <end position="70"/>
    </location>
</feature>
<dbReference type="EMBL" id="CADCUM010000097">
    <property type="protein sequence ID" value="CAA9393328.1"/>
    <property type="molecule type" value="Genomic_DNA"/>
</dbReference>
<feature type="non-terminal residue" evidence="2">
    <location>
        <position position="1"/>
    </location>
</feature>
<feature type="region of interest" description="Disordered" evidence="1">
    <location>
        <begin position="47"/>
        <end position="244"/>
    </location>
</feature>
<feature type="compositionally biased region" description="Basic residues" evidence="1">
    <location>
        <begin position="122"/>
        <end position="147"/>
    </location>
</feature>
<proteinExistence type="predicted"/>
<feature type="non-terminal residue" evidence="2">
    <location>
        <position position="244"/>
    </location>
</feature>
<evidence type="ECO:0000256" key="1">
    <source>
        <dbReference type="SAM" id="MobiDB-lite"/>
    </source>
</evidence>
<feature type="region of interest" description="Disordered" evidence="1">
    <location>
        <begin position="1"/>
        <end position="28"/>
    </location>
</feature>
<evidence type="ECO:0000313" key="2">
    <source>
        <dbReference type="EMBL" id="CAA9393328.1"/>
    </source>
</evidence>
<accession>A0A6J4NTN7</accession>
<dbReference type="AlphaFoldDB" id="A0A6J4NTN7"/>